<evidence type="ECO:0000256" key="1">
    <source>
        <dbReference type="SAM" id="MobiDB-lite"/>
    </source>
</evidence>
<protein>
    <submittedName>
        <fullName evidence="2">Uncharacterized protein</fullName>
    </submittedName>
</protein>
<feature type="compositionally biased region" description="Polar residues" evidence="1">
    <location>
        <begin position="29"/>
        <end position="39"/>
    </location>
</feature>
<sequence>MSSRMSTISQSRSKTSSVSSTTRLASLDTELQQHPQPSSHYPLPVEQQSKYVYGLDDINGYATEMHRQDSGYESTTTPRDRQPRSPGTSRLRAGSITPGSRPGSRTRLSTRQAAKSGSSATRLPKTSKLSSRAPLIHNANAQPVTVLPSGYDSNYDYNYNYNYNYHDASPYDNTQTTSYFYFPSPEPHLAADDILPHPAAHDNNENDNTVAYQAPPQTTHYWTSDQTRRLEYAAIDAASRGFKGWVMRHVVPDCFVPKAKRRVTFDDDTGSVRRYRIDLETEESAEKECVSTIAGRGFKKGSSSTWWS</sequence>
<feature type="compositionally biased region" description="Low complexity" evidence="1">
    <location>
        <begin position="1"/>
        <end position="22"/>
    </location>
</feature>
<feature type="compositionally biased region" description="Polar residues" evidence="1">
    <location>
        <begin position="106"/>
        <end position="121"/>
    </location>
</feature>
<accession>A0ABP0C7L8</accession>
<evidence type="ECO:0000313" key="2">
    <source>
        <dbReference type="EMBL" id="CAK7227249.1"/>
    </source>
</evidence>
<dbReference type="EMBL" id="CAWUHB010000039">
    <property type="protein sequence ID" value="CAK7227249.1"/>
    <property type="molecule type" value="Genomic_DNA"/>
</dbReference>
<evidence type="ECO:0000313" key="3">
    <source>
        <dbReference type="Proteomes" id="UP001642405"/>
    </source>
</evidence>
<comment type="caution">
    <text evidence="2">The sequence shown here is derived from an EMBL/GenBank/DDBJ whole genome shotgun (WGS) entry which is preliminary data.</text>
</comment>
<reference evidence="2 3" key="1">
    <citation type="submission" date="2024-01" db="EMBL/GenBank/DDBJ databases">
        <authorList>
            <person name="Allen C."/>
            <person name="Tagirdzhanova G."/>
        </authorList>
    </citation>
    <scope>NUCLEOTIDE SEQUENCE [LARGE SCALE GENOMIC DNA]</scope>
</reference>
<feature type="region of interest" description="Disordered" evidence="1">
    <location>
        <begin position="1"/>
        <end position="48"/>
    </location>
</feature>
<feature type="region of interest" description="Disordered" evidence="1">
    <location>
        <begin position="67"/>
        <end position="135"/>
    </location>
</feature>
<gene>
    <name evidence="2" type="ORF">SCUCBS95973_006476</name>
</gene>
<proteinExistence type="predicted"/>
<name>A0ABP0C7L8_9PEZI</name>
<keyword evidence="3" id="KW-1185">Reference proteome</keyword>
<dbReference type="Proteomes" id="UP001642405">
    <property type="component" value="Unassembled WGS sequence"/>
</dbReference>
<organism evidence="2 3">
    <name type="scientific">Sporothrix curviconia</name>
    <dbReference type="NCBI Taxonomy" id="1260050"/>
    <lineage>
        <taxon>Eukaryota</taxon>
        <taxon>Fungi</taxon>
        <taxon>Dikarya</taxon>
        <taxon>Ascomycota</taxon>
        <taxon>Pezizomycotina</taxon>
        <taxon>Sordariomycetes</taxon>
        <taxon>Sordariomycetidae</taxon>
        <taxon>Ophiostomatales</taxon>
        <taxon>Ophiostomataceae</taxon>
        <taxon>Sporothrix</taxon>
    </lineage>
</organism>